<evidence type="ECO:0008006" key="3">
    <source>
        <dbReference type="Google" id="ProtNLM"/>
    </source>
</evidence>
<dbReference type="OrthoDB" id="5272396at2759"/>
<gene>
    <name evidence="1" type="ORF">KCU76_g9368</name>
</gene>
<accession>A0A9P8EFN2</accession>
<reference evidence="1" key="2">
    <citation type="submission" date="2021-08" db="EMBL/GenBank/DDBJ databases">
        <authorList>
            <person name="Gostincar C."/>
            <person name="Sun X."/>
            <person name="Song Z."/>
            <person name="Gunde-Cimerman N."/>
        </authorList>
    </citation>
    <scope>NUCLEOTIDE SEQUENCE</scope>
    <source>
        <strain evidence="1">EXF-9911</strain>
    </source>
</reference>
<comment type="caution">
    <text evidence="1">The sequence shown here is derived from an EMBL/GenBank/DDBJ whole genome shotgun (WGS) entry which is preliminary data.</text>
</comment>
<proteinExistence type="predicted"/>
<reference evidence="1" key="1">
    <citation type="journal article" date="2021" name="J Fungi (Basel)">
        <title>Virulence traits and population genomics of the black yeast Aureobasidium melanogenum.</title>
        <authorList>
            <person name="Cernosa A."/>
            <person name="Sun X."/>
            <person name="Gostincar C."/>
            <person name="Fang C."/>
            <person name="Gunde-Cimerman N."/>
            <person name="Song Z."/>
        </authorList>
    </citation>
    <scope>NUCLEOTIDE SEQUENCE</scope>
    <source>
        <strain evidence="1">EXF-9911</strain>
    </source>
</reference>
<evidence type="ECO:0000313" key="1">
    <source>
        <dbReference type="EMBL" id="KAG9688761.1"/>
    </source>
</evidence>
<sequence>MTGFLDLPHEVRKTVYNNVLEIIIAGRKRIFWVPDVLEQDINHQALDITYRRGRDFSPQEHGPFVWLGQEWPAAHHRDIASLMSLARTCQALHNEVSEFAWRASDFKVQGTLGMIHGLLGHRLAHHMSVVTKGFITSLELIIYKPWKTNGLEFMKEIVEMMNTHLPALEVLTLSFPHVTLPVPGSNLTMRSLCRPAKAMLAQLLLLRPDLLVDIRGYYHVMRLNYSHYHSSYNAHTLAQSKVVELLTTNYAISRAKVVDRQRKKAESDCLDPDYYIHMTLGLRSSTHYEAIRCCFDHKIQNHLRKIYLPDLKMTTRCASPDSDDRALLLRSSGGENGLFRIDC</sequence>
<protein>
    <recommendedName>
        <fullName evidence="3">F-box domain-containing protein</fullName>
    </recommendedName>
</protein>
<organism evidence="1 2">
    <name type="scientific">Aureobasidium melanogenum</name>
    <name type="common">Aureobasidium pullulans var. melanogenum</name>
    <dbReference type="NCBI Taxonomy" id="46634"/>
    <lineage>
        <taxon>Eukaryota</taxon>
        <taxon>Fungi</taxon>
        <taxon>Dikarya</taxon>
        <taxon>Ascomycota</taxon>
        <taxon>Pezizomycotina</taxon>
        <taxon>Dothideomycetes</taxon>
        <taxon>Dothideomycetidae</taxon>
        <taxon>Dothideales</taxon>
        <taxon>Saccotheciaceae</taxon>
        <taxon>Aureobasidium</taxon>
    </lineage>
</organism>
<feature type="non-terminal residue" evidence="1">
    <location>
        <position position="343"/>
    </location>
</feature>
<evidence type="ECO:0000313" key="2">
    <source>
        <dbReference type="Proteomes" id="UP000779574"/>
    </source>
</evidence>
<dbReference type="EMBL" id="JAHFXF010000387">
    <property type="protein sequence ID" value="KAG9688761.1"/>
    <property type="molecule type" value="Genomic_DNA"/>
</dbReference>
<dbReference type="Proteomes" id="UP000779574">
    <property type="component" value="Unassembled WGS sequence"/>
</dbReference>
<name>A0A9P8EFN2_AURME</name>
<dbReference type="AlphaFoldDB" id="A0A9P8EFN2"/>